<name>A0A0F0LY71_9MICO</name>
<feature type="transmembrane region" description="Helical" evidence="1">
    <location>
        <begin position="149"/>
        <end position="166"/>
    </location>
</feature>
<evidence type="ECO:0000256" key="1">
    <source>
        <dbReference type="SAM" id="Phobius"/>
    </source>
</evidence>
<dbReference type="PATRIC" id="fig|400772.4.peg.297"/>
<evidence type="ECO:0000313" key="4">
    <source>
        <dbReference type="EMBL" id="KJL42376.1"/>
    </source>
</evidence>
<dbReference type="AlphaFoldDB" id="A0A0F0LY71"/>
<evidence type="ECO:0000313" key="5">
    <source>
        <dbReference type="Proteomes" id="UP000033451"/>
    </source>
</evidence>
<dbReference type="EMBL" id="DMNG01000160">
    <property type="protein sequence ID" value="HAN24793.1"/>
    <property type="molecule type" value="Genomic_DNA"/>
</dbReference>
<evidence type="ECO:0000259" key="2">
    <source>
        <dbReference type="Pfam" id="PF10708"/>
    </source>
</evidence>
<reference evidence="3 6" key="2">
    <citation type="journal article" date="2018" name="Nat. Biotechnol.">
        <title>A standardized bacterial taxonomy based on genome phylogeny substantially revises the tree of life.</title>
        <authorList>
            <person name="Parks D.H."/>
            <person name="Chuvochina M."/>
            <person name="Waite D.W."/>
            <person name="Rinke C."/>
            <person name="Skarshewski A."/>
            <person name="Chaumeil P.A."/>
            <person name="Hugenholtz P."/>
        </authorList>
    </citation>
    <scope>NUCLEOTIDE SEQUENCE [LARGE SCALE GENOMIC DNA]</scope>
    <source>
        <strain evidence="3">UBA9152</strain>
    </source>
</reference>
<keyword evidence="1" id="KW-0472">Membrane</keyword>
<dbReference type="Proteomes" id="UP000257479">
    <property type="component" value="Unassembled WGS sequence"/>
</dbReference>
<keyword evidence="1" id="KW-0812">Transmembrane</keyword>
<accession>A0A0F0LY71</accession>
<dbReference type="InterPro" id="IPR018929">
    <property type="entry name" value="DUF2510"/>
</dbReference>
<dbReference type="Pfam" id="PF10708">
    <property type="entry name" value="DUF2510"/>
    <property type="match status" value="1"/>
</dbReference>
<proteinExistence type="predicted"/>
<feature type="transmembrane region" description="Helical" evidence="1">
    <location>
        <begin position="55"/>
        <end position="74"/>
    </location>
</feature>
<dbReference type="OrthoDB" id="9811665at2"/>
<comment type="caution">
    <text evidence="4">The sequence shown here is derived from an EMBL/GenBank/DDBJ whole genome shotgun (WGS) entry which is preliminary data.</text>
</comment>
<keyword evidence="1" id="KW-1133">Transmembrane helix</keyword>
<feature type="domain" description="DUF2510" evidence="2">
    <location>
        <begin position="10"/>
        <end position="42"/>
    </location>
</feature>
<sequence>MSAPWPAVAPGWYPDPVDARFVRWWSGREWTGHVQGAIARPAPPAVRRDIRTGTVWIWLVTLSPMLSTATLFVWNIPADVDVLLHDIARQAYDTGPFDTTILSIVATRGLIWYLIVLAVSALVYAAGVAMSARDAAVLRRRGVVDPFPWAWAFLSGSIYVIGRTVIARRRTGSDLGMLWVEIGLIVLVNVLVVVWLVVILMSIGATVASLSGGVISSV</sequence>
<dbReference type="Proteomes" id="UP000033451">
    <property type="component" value="Unassembled WGS sequence"/>
</dbReference>
<evidence type="ECO:0000313" key="6">
    <source>
        <dbReference type="Proteomes" id="UP000257479"/>
    </source>
</evidence>
<feature type="transmembrane region" description="Helical" evidence="1">
    <location>
        <begin position="178"/>
        <end position="203"/>
    </location>
</feature>
<dbReference type="RefSeq" id="WP_048809442.1">
    <property type="nucleotide sequence ID" value="NZ_JYIY01000047.1"/>
</dbReference>
<gene>
    <name evidence="3" type="ORF">DCP95_09515</name>
    <name evidence="4" type="ORF">RR49_00270</name>
</gene>
<organism evidence="4 5">
    <name type="scientific">Microbacterium ginsengisoli</name>
    <dbReference type="NCBI Taxonomy" id="400772"/>
    <lineage>
        <taxon>Bacteria</taxon>
        <taxon>Bacillati</taxon>
        <taxon>Actinomycetota</taxon>
        <taxon>Actinomycetes</taxon>
        <taxon>Micrococcales</taxon>
        <taxon>Microbacteriaceae</taxon>
        <taxon>Microbacterium</taxon>
    </lineage>
</organism>
<dbReference type="EMBL" id="JYIY01000047">
    <property type="protein sequence ID" value="KJL42376.1"/>
    <property type="molecule type" value="Genomic_DNA"/>
</dbReference>
<feature type="transmembrane region" description="Helical" evidence="1">
    <location>
        <begin position="110"/>
        <end position="129"/>
    </location>
</feature>
<dbReference type="STRING" id="400772.RR49_00270"/>
<protein>
    <submittedName>
        <fullName evidence="3">DUF2510 domain-containing protein</fullName>
    </submittedName>
</protein>
<reference evidence="4 5" key="1">
    <citation type="submission" date="2015-02" db="EMBL/GenBank/DDBJ databases">
        <title>Draft genome sequences of ten Microbacterium spp. with emphasis on heavy metal contaminated environments.</title>
        <authorList>
            <person name="Corretto E."/>
        </authorList>
    </citation>
    <scope>NUCLEOTIDE SEQUENCE [LARGE SCALE GENOMIC DNA]</scope>
    <source>
        <strain evidence="4 5">DSM 18659</strain>
    </source>
</reference>
<keyword evidence="5" id="KW-1185">Reference proteome</keyword>
<evidence type="ECO:0000313" key="3">
    <source>
        <dbReference type="EMBL" id="HAN24793.1"/>
    </source>
</evidence>